<protein>
    <recommendedName>
        <fullName evidence="3">DUF6536 domain-containing protein</fullName>
    </recommendedName>
</protein>
<dbReference type="InterPro" id="IPR046623">
    <property type="entry name" value="DUF6536"/>
</dbReference>
<dbReference type="AlphaFoldDB" id="A0A6G1HGV6"/>
<evidence type="ECO:0000313" key="5">
    <source>
        <dbReference type="Proteomes" id="UP000800041"/>
    </source>
</evidence>
<feature type="compositionally biased region" description="Basic and acidic residues" evidence="1">
    <location>
        <begin position="80"/>
        <end position="94"/>
    </location>
</feature>
<evidence type="ECO:0000313" key="4">
    <source>
        <dbReference type="EMBL" id="KAF1992466.1"/>
    </source>
</evidence>
<proteinExistence type="predicted"/>
<feature type="transmembrane region" description="Helical" evidence="2">
    <location>
        <begin position="744"/>
        <end position="763"/>
    </location>
</feature>
<feature type="transmembrane region" description="Helical" evidence="2">
    <location>
        <begin position="637"/>
        <end position="657"/>
    </location>
</feature>
<feature type="transmembrane region" description="Helical" evidence="2">
    <location>
        <begin position="702"/>
        <end position="724"/>
    </location>
</feature>
<keyword evidence="2" id="KW-1133">Transmembrane helix</keyword>
<dbReference type="EMBL" id="ML977137">
    <property type="protein sequence ID" value="KAF1992466.1"/>
    <property type="molecule type" value="Genomic_DNA"/>
</dbReference>
<name>A0A6G1HGV6_9PEZI</name>
<dbReference type="PANTHER" id="PTHR35395">
    <property type="entry name" value="DUF6536 DOMAIN-CONTAINING PROTEIN"/>
    <property type="match status" value="1"/>
</dbReference>
<dbReference type="Proteomes" id="UP000800041">
    <property type="component" value="Unassembled WGS sequence"/>
</dbReference>
<sequence>MSATPVTEQPSDIELNAFGAAIHESFFGSNDYLTQAGARIAATSNPRLEHSRDQSNSLTEAAPLLLQHNHVNDNFPAPHPRSDARAGSSEHESEPTDVTFASIALLSPWIPMSDPSHRRAQTWRVQRSRREFVLWGAFTVVTLVFILNLIITILGWRVLKSDTPDTYIRSLYSGACDEVGRRSVITHLAINIMSTLMLGASNLCMQLVVAPTRREVNKAHKKGRWLDIGVPSFRNLPYIPRSSRIVWCLLALTSLPVHFLYNSAVFSTFATNNYMIMVVTNDFFAHPFEKLNDTIVGSGPILEGSLVYNRTYGSPFFMKTIETMFPDHRFLTNAMTNLSLPECLDLYSQAFRYRPNVIMVTPQARTSTILEGAPIGPPWDPKSNCSLYSIGTTPPKSNNPNGASLLSFGLRTPDTYSGNLCDYSQSLQGQRCGSMKTWSTEDFASWEYDYCPSFPVDYCMVADMDPAHNEAMSTCHLQFSPTVILVVTIFNACKCFCVLWVIWTRREQSICTLGDAIASFLEIPDEHTRATGVATKSTIEGLEKRDAIKAGEAVRWTPTRIRWWRASTARRWILAFSLLRSFLVLGAAAALTGNGIWVQKYYFRSISLSALWDLGFGKPNFYEIIFWNQRTDGQMGLFLNILIANIWQVLLSMVYVMQNALLSCLLLADEWAGFAVDRKTLRVTNPRGIQRSSYFVSMPLKYAMPFLAVFAIMHWLLSQCTFIIRVLVFDADGSSLPGWTTAGFSISACLITITLAALMLIAYSLNAVFRKYPDDPAMPLASTCSLAISSNCHRPDGDVDAHLLPVQWGVYDSTSHDYPARCAFTTSRYVKPPEVGQLILGLPDERTGKKYSQLVWGKRKRDEFTVQRWARQSFEFLGIGSR</sequence>
<feature type="transmembrane region" description="Helical" evidence="2">
    <location>
        <begin position="483"/>
        <end position="503"/>
    </location>
</feature>
<evidence type="ECO:0000259" key="3">
    <source>
        <dbReference type="Pfam" id="PF20163"/>
    </source>
</evidence>
<feature type="transmembrane region" description="Helical" evidence="2">
    <location>
        <begin position="572"/>
        <end position="597"/>
    </location>
</feature>
<dbReference type="OrthoDB" id="5429634at2759"/>
<feature type="transmembrane region" description="Helical" evidence="2">
    <location>
        <begin position="132"/>
        <end position="156"/>
    </location>
</feature>
<feature type="transmembrane region" description="Helical" evidence="2">
    <location>
        <begin position="188"/>
        <end position="209"/>
    </location>
</feature>
<keyword evidence="5" id="KW-1185">Reference proteome</keyword>
<feature type="transmembrane region" description="Helical" evidence="2">
    <location>
        <begin position="244"/>
        <end position="261"/>
    </location>
</feature>
<keyword evidence="2" id="KW-0812">Transmembrane</keyword>
<keyword evidence="2" id="KW-0472">Membrane</keyword>
<evidence type="ECO:0000256" key="2">
    <source>
        <dbReference type="SAM" id="Phobius"/>
    </source>
</evidence>
<evidence type="ECO:0000256" key="1">
    <source>
        <dbReference type="SAM" id="MobiDB-lite"/>
    </source>
</evidence>
<gene>
    <name evidence="4" type="ORF">K402DRAFT_6888</name>
</gene>
<dbReference type="Pfam" id="PF20163">
    <property type="entry name" value="DUF6536"/>
    <property type="match status" value="1"/>
</dbReference>
<accession>A0A6G1HGV6</accession>
<reference evidence="4" key="1">
    <citation type="journal article" date="2020" name="Stud. Mycol.">
        <title>101 Dothideomycetes genomes: a test case for predicting lifestyles and emergence of pathogens.</title>
        <authorList>
            <person name="Haridas S."/>
            <person name="Albert R."/>
            <person name="Binder M."/>
            <person name="Bloem J."/>
            <person name="Labutti K."/>
            <person name="Salamov A."/>
            <person name="Andreopoulos B."/>
            <person name="Baker S."/>
            <person name="Barry K."/>
            <person name="Bills G."/>
            <person name="Bluhm B."/>
            <person name="Cannon C."/>
            <person name="Castanera R."/>
            <person name="Culley D."/>
            <person name="Daum C."/>
            <person name="Ezra D."/>
            <person name="Gonzalez J."/>
            <person name="Henrissat B."/>
            <person name="Kuo A."/>
            <person name="Liang C."/>
            <person name="Lipzen A."/>
            <person name="Lutzoni F."/>
            <person name="Magnuson J."/>
            <person name="Mondo S."/>
            <person name="Nolan M."/>
            <person name="Ohm R."/>
            <person name="Pangilinan J."/>
            <person name="Park H.-J."/>
            <person name="Ramirez L."/>
            <person name="Alfaro M."/>
            <person name="Sun H."/>
            <person name="Tritt A."/>
            <person name="Yoshinaga Y."/>
            <person name="Zwiers L.-H."/>
            <person name="Turgeon B."/>
            <person name="Goodwin S."/>
            <person name="Spatafora J."/>
            <person name="Crous P."/>
            <person name="Grigoriev I."/>
        </authorList>
    </citation>
    <scope>NUCLEOTIDE SEQUENCE</scope>
    <source>
        <strain evidence="4">CBS 113979</strain>
    </source>
</reference>
<feature type="region of interest" description="Disordered" evidence="1">
    <location>
        <begin position="70"/>
        <end position="94"/>
    </location>
</feature>
<dbReference type="PANTHER" id="PTHR35395:SF1">
    <property type="entry name" value="DUF6536 DOMAIN-CONTAINING PROTEIN"/>
    <property type="match status" value="1"/>
</dbReference>
<organism evidence="4 5">
    <name type="scientific">Aulographum hederae CBS 113979</name>
    <dbReference type="NCBI Taxonomy" id="1176131"/>
    <lineage>
        <taxon>Eukaryota</taxon>
        <taxon>Fungi</taxon>
        <taxon>Dikarya</taxon>
        <taxon>Ascomycota</taxon>
        <taxon>Pezizomycotina</taxon>
        <taxon>Dothideomycetes</taxon>
        <taxon>Pleosporomycetidae</taxon>
        <taxon>Aulographales</taxon>
        <taxon>Aulographaceae</taxon>
    </lineage>
</organism>
<feature type="domain" description="DUF6536" evidence="3">
    <location>
        <begin position="132"/>
        <end position="284"/>
    </location>
</feature>